<protein>
    <submittedName>
        <fullName evidence="4">8-oxo-dGTP pyrophosphatase MutT (NUDIX family)</fullName>
    </submittedName>
</protein>
<sequence length="179" mass="19502">MRASARDILRSWSPADESQDPLRLTYLSYLDAVPEAVQRECAAGHITASALVCDLEERSVLLTLHPRIGRWVQLGGHCEAGDQSLTGAALREAQEESGIDALLIDPVPLQLHTHPLTCSGGVPTHHLDVQFLVRATPGSTAHISDESLDLDWFRFDELPHGVDDSVQQLVAAARVRLSS</sequence>
<dbReference type="InterPro" id="IPR000086">
    <property type="entry name" value="NUDIX_hydrolase_dom"/>
</dbReference>
<evidence type="ECO:0000259" key="3">
    <source>
        <dbReference type="PROSITE" id="PS51462"/>
    </source>
</evidence>
<dbReference type="InterPro" id="IPR015797">
    <property type="entry name" value="NUDIX_hydrolase-like_dom_sf"/>
</dbReference>
<dbReference type="AlphaFoldDB" id="A0A2T0ZQK6"/>
<dbReference type="EMBL" id="PVUE01000020">
    <property type="protein sequence ID" value="PRZ38603.1"/>
    <property type="molecule type" value="Genomic_DNA"/>
</dbReference>
<dbReference type="Proteomes" id="UP000237752">
    <property type="component" value="Unassembled WGS sequence"/>
</dbReference>
<dbReference type="OrthoDB" id="129709at2"/>
<evidence type="ECO:0000256" key="2">
    <source>
        <dbReference type="ARBA" id="ARBA00022801"/>
    </source>
</evidence>
<evidence type="ECO:0000313" key="4">
    <source>
        <dbReference type="EMBL" id="PRZ38603.1"/>
    </source>
</evidence>
<feature type="domain" description="Nudix hydrolase" evidence="3">
    <location>
        <begin position="43"/>
        <end position="175"/>
    </location>
</feature>
<reference evidence="4 5" key="1">
    <citation type="submission" date="2018-03" db="EMBL/GenBank/DDBJ databases">
        <title>Genomic Encyclopedia of Archaeal and Bacterial Type Strains, Phase II (KMG-II): from individual species to whole genera.</title>
        <authorList>
            <person name="Goeker M."/>
        </authorList>
    </citation>
    <scope>NUCLEOTIDE SEQUENCE [LARGE SCALE GENOMIC DNA]</scope>
    <source>
        <strain evidence="4 5">DSM 100065</strain>
    </source>
</reference>
<proteinExistence type="predicted"/>
<name>A0A2T0ZQK6_9ACTN</name>
<dbReference type="PROSITE" id="PS51462">
    <property type="entry name" value="NUDIX"/>
    <property type="match status" value="1"/>
</dbReference>
<comment type="caution">
    <text evidence="4">The sequence shown here is derived from an EMBL/GenBank/DDBJ whole genome shotgun (WGS) entry which is preliminary data.</text>
</comment>
<dbReference type="PANTHER" id="PTHR43046:SF14">
    <property type="entry name" value="MUTT_NUDIX FAMILY PROTEIN"/>
    <property type="match status" value="1"/>
</dbReference>
<comment type="cofactor">
    <cofactor evidence="1">
        <name>Mg(2+)</name>
        <dbReference type="ChEBI" id="CHEBI:18420"/>
    </cofactor>
</comment>
<dbReference type="PANTHER" id="PTHR43046">
    <property type="entry name" value="GDP-MANNOSE MANNOSYL HYDROLASE"/>
    <property type="match status" value="1"/>
</dbReference>
<evidence type="ECO:0000256" key="1">
    <source>
        <dbReference type="ARBA" id="ARBA00001946"/>
    </source>
</evidence>
<dbReference type="CDD" id="cd03674">
    <property type="entry name" value="NUDIX_Hydrolase"/>
    <property type="match status" value="1"/>
</dbReference>
<dbReference type="Gene3D" id="3.90.79.10">
    <property type="entry name" value="Nucleoside Triphosphate Pyrophosphohydrolase"/>
    <property type="match status" value="1"/>
</dbReference>
<dbReference type="Pfam" id="PF00293">
    <property type="entry name" value="NUDIX"/>
    <property type="match status" value="1"/>
</dbReference>
<keyword evidence="5" id="KW-1185">Reference proteome</keyword>
<dbReference type="SUPFAM" id="SSF55811">
    <property type="entry name" value="Nudix"/>
    <property type="match status" value="1"/>
</dbReference>
<accession>A0A2T0ZQK6</accession>
<evidence type="ECO:0000313" key="5">
    <source>
        <dbReference type="Proteomes" id="UP000237752"/>
    </source>
</evidence>
<keyword evidence="2" id="KW-0378">Hydrolase</keyword>
<organism evidence="4 5">
    <name type="scientific">Antricoccus suffuscus</name>
    <dbReference type="NCBI Taxonomy" id="1629062"/>
    <lineage>
        <taxon>Bacteria</taxon>
        <taxon>Bacillati</taxon>
        <taxon>Actinomycetota</taxon>
        <taxon>Actinomycetes</taxon>
        <taxon>Geodermatophilales</taxon>
        <taxon>Antricoccaceae</taxon>
        <taxon>Antricoccus</taxon>
    </lineage>
</organism>
<gene>
    <name evidence="4" type="ORF">CLV47_12070</name>
</gene>
<dbReference type="GO" id="GO:0016787">
    <property type="term" value="F:hydrolase activity"/>
    <property type="evidence" value="ECO:0007669"/>
    <property type="project" value="UniProtKB-KW"/>
</dbReference>